<evidence type="ECO:0000256" key="1">
    <source>
        <dbReference type="ARBA" id="ARBA00022670"/>
    </source>
</evidence>
<gene>
    <name evidence="10" type="ORF">FSP39_025486</name>
</gene>
<protein>
    <recommendedName>
        <fullName evidence="9">Peptidase M12B domain-containing protein</fullName>
    </recommendedName>
</protein>
<dbReference type="InterPro" id="IPR001590">
    <property type="entry name" value="Peptidase_M12B"/>
</dbReference>
<reference evidence="10" key="1">
    <citation type="submission" date="2019-08" db="EMBL/GenBank/DDBJ databases">
        <title>The improved chromosome-level genome for the pearl oyster Pinctada fucata martensii using PacBio sequencing and Hi-C.</title>
        <authorList>
            <person name="Zheng Z."/>
        </authorList>
    </citation>
    <scope>NUCLEOTIDE SEQUENCE</scope>
    <source>
        <strain evidence="10">ZZ-2019</strain>
        <tissue evidence="10">Adductor muscle</tissue>
    </source>
</reference>
<evidence type="ECO:0000313" key="10">
    <source>
        <dbReference type="EMBL" id="KAK3083558.1"/>
    </source>
</evidence>
<dbReference type="Gene3D" id="3.40.1620.60">
    <property type="match status" value="1"/>
</dbReference>
<accession>A0AA88XDX9</accession>
<keyword evidence="4" id="KW-0862">Zinc</keyword>
<keyword evidence="2" id="KW-0479">Metal-binding</keyword>
<dbReference type="GO" id="GO:0004222">
    <property type="term" value="F:metalloendopeptidase activity"/>
    <property type="evidence" value="ECO:0007669"/>
    <property type="project" value="InterPro"/>
</dbReference>
<feature type="active site" evidence="8">
    <location>
        <position position="335"/>
    </location>
</feature>
<evidence type="ECO:0000256" key="3">
    <source>
        <dbReference type="ARBA" id="ARBA00022801"/>
    </source>
</evidence>
<evidence type="ECO:0000313" key="11">
    <source>
        <dbReference type="Proteomes" id="UP001186944"/>
    </source>
</evidence>
<dbReference type="Gene3D" id="3.40.390.10">
    <property type="entry name" value="Collagenase (Catalytic Domain)"/>
    <property type="match status" value="1"/>
</dbReference>
<evidence type="ECO:0000256" key="8">
    <source>
        <dbReference type="PROSITE-ProRule" id="PRU00276"/>
    </source>
</evidence>
<sequence>NIRWRRDFNRLHPQEVQYKVQGLPEIRNLRLRRNDNININVPTCVIEDGVTVCEYGNDKNTAFYHTVDKKGAFSITHDTKWPSSRPRLEGVLISNKQAFIVEPGSQLTHTLTSATHHVKKRSVFIPSMYSIGPSYRRRVNYIDRRMIHITDRRTVERYSDNMLGEMNFSGKENYIVEVLILIDHSLFRKFLRRHGGDEHETITKLKYYFAHTVNGVDLRYTSINNTDFSVSIRLAGFFVAKNATDLPFVMTYRQGGDRRAKVDGSTTLLGLTNFLRDKPDLPHYDHAMLFTENDATNGRGYILGTSYLSGICTPMSTSVIVDHGSYTSAGIAAHELGHNLGVIFHDGDDKLISRGCPREMNYIMAPSSAIINSQTKEYSFKFSECSVAQIQEHVLKLKKRHRNCLEEDTGPSFATIVVQPYLSIPPGQIEDVHSQCRQLYGNDSFMCPPASIEEMCYKMYCFDPSRKMCITGSEQRAAMGTSCGDKKWCKLGKCVKDDKAPSVTDDCPFPDIPPPRATCADDASPMQCQDPIFYKRCCESCNKNFTEADFCKDSKILINGLKCHQFVAKYSQEICNYDPNVRTFCCASCSKSNPYLPTSPPATPPVRSRSRSRDCYNNTFVRINGLPCDTFILQHGRGMCRRAMVKQHCCASCS</sequence>
<evidence type="ECO:0000256" key="7">
    <source>
        <dbReference type="ARBA" id="ARBA00023180"/>
    </source>
</evidence>
<evidence type="ECO:0000256" key="6">
    <source>
        <dbReference type="ARBA" id="ARBA00023157"/>
    </source>
</evidence>
<keyword evidence="1" id="KW-0645">Protease</keyword>
<evidence type="ECO:0000256" key="4">
    <source>
        <dbReference type="ARBA" id="ARBA00022833"/>
    </source>
</evidence>
<evidence type="ECO:0000256" key="2">
    <source>
        <dbReference type="ARBA" id="ARBA00022723"/>
    </source>
</evidence>
<dbReference type="SUPFAM" id="SSF55486">
    <property type="entry name" value="Metalloproteases ('zincins'), catalytic domain"/>
    <property type="match status" value="1"/>
</dbReference>
<keyword evidence="6" id="KW-1015">Disulfide bond</keyword>
<comment type="caution">
    <text evidence="8">Lacks conserved residue(s) required for the propagation of feature annotation.</text>
</comment>
<comment type="caution">
    <text evidence="10">The sequence shown here is derived from an EMBL/GenBank/DDBJ whole genome shotgun (WGS) entry which is preliminary data.</text>
</comment>
<dbReference type="Pfam" id="PF17771">
    <property type="entry name" value="ADAMTS_CR_2"/>
    <property type="match status" value="1"/>
</dbReference>
<keyword evidence="5" id="KW-0482">Metalloprotease</keyword>
<evidence type="ECO:0000259" key="9">
    <source>
        <dbReference type="PROSITE" id="PS50215"/>
    </source>
</evidence>
<dbReference type="PROSITE" id="PS50215">
    <property type="entry name" value="ADAM_MEPRO"/>
    <property type="match status" value="1"/>
</dbReference>
<dbReference type="GO" id="GO:0006508">
    <property type="term" value="P:proteolysis"/>
    <property type="evidence" value="ECO:0007669"/>
    <property type="project" value="UniProtKB-KW"/>
</dbReference>
<keyword evidence="11" id="KW-1185">Reference proteome</keyword>
<evidence type="ECO:0000256" key="5">
    <source>
        <dbReference type="ARBA" id="ARBA00023049"/>
    </source>
</evidence>
<dbReference type="InterPro" id="IPR041645">
    <property type="entry name" value="ADAMTS_CR_2"/>
</dbReference>
<dbReference type="EMBL" id="VSWD01000014">
    <property type="protein sequence ID" value="KAK3083558.1"/>
    <property type="molecule type" value="Genomic_DNA"/>
</dbReference>
<feature type="non-terminal residue" evidence="10">
    <location>
        <position position="1"/>
    </location>
</feature>
<feature type="domain" description="Peptidase M12B" evidence="9">
    <location>
        <begin position="174"/>
        <end position="392"/>
    </location>
</feature>
<organism evidence="10 11">
    <name type="scientific">Pinctada imbricata</name>
    <name type="common">Atlantic pearl-oyster</name>
    <name type="synonym">Pinctada martensii</name>
    <dbReference type="NCBI Taxonomy" id="66713"/>
    <lineage>
        <taxon>Eukaryota</taxon>
        <taxon>Metazoa</taxon>
        <taxon>Spiralia</taxon>
        <taxon>Lophotrochozoa</taxon>
        <taxon>Mollusca</taxon>
        <taxon>Bivalvia</taxon>
        <taxon>Autobranchia</taxon>
        <taxon>Pteriomorphia</taxon>
        <taxon>Pterioida</taxon>
        <taxon>Pterioidea</taxon>
        <taxon>Pteriidae</taxon>
        <taxon>Pinctada</taxon>
    </lineage>
</organism>
<keyword evidence="3" id="KW-0378">Hydrolase</keyword>
<keyword evidence="7" id="KW-0325">Glycoprotein</keyword>
<name>A0AA88XDX9_PINIB</name>
<dbReference type="GO" id="GO:0046872">
    <property type="term" value="F:metal ion binding"/>
    <property type="evidence" value="ECO:0007669"/>
    <property type="project" value="UniProtKB-KW"/>
</dbReference>
<proteinExistence type="predicted"/>
<dbReference type="AlphaFoldDB" id="A0AA88XDX9"/>
<dbReference type="Proteomes" id="UP001186944">
    <property type="component" value="Unassembled WGS sequence"/>
</dbReference>
<dbReference type="InterPro" id="IPR024079">
    <property type="entry name" value="MetalloPept_cat_dom_sf"/>
</dbReference>
<dbReference type="Pfam" id="PF13688">
    <property type="entry name" value="Reprolysin_5"/>
    <property type="match status" value="1"/>
</dbReference>